<gene>
    <name evidence="2" type="ORF">COLO4_26284</name>
</gene>
<evidence type="ECO:0000256" key="1">
    <source>
        <dbReference type="SAM" id="SignalP"/>
    </source>
</evidence>
<keyword evidence="3" id="KW-1185">Reference proteome</keyword>
<dbReference type="Proteomes" id="UP000187203">
    <property type="component" value="Unassembled WGS sequence"/>
</dbReference>
<reference evidence="3" key="1">
    <citation type="submission" date="2013-09" db="EMBL/GenBank/DDBJ databases">
        <title>Corchorus olitorius genome sequencing.</title>
        <authorList>
            <person name="Alam M."/>
            <person name="Haque M.S."/>
            <person name="Islam M.S."/>
            <person name="Emdad E.M."/>
            <person name="Islam M.M."/>
            <person name="Ahmed B."/>
            <person name="Halim A."/>
            <person name="Hossen Q.M.M."/>
            <person name="Hossain M.Z."/>
            <person name="Ahmed R."/>
            <person name="Khan M.M."/>
            <person name="Islam R."/>
            <person name="Rashid M.M."/>
            <person name="Khan S.A."/>
            <person name="Rahman M.S."/>
            <person name="Alam M."/>
            <person name="Yahiya A.S."/>
            <person name="Khan M.S."/>
            <person name="Azam M.S."/>
            <person name="Haque T."/>
            <person name="Lashkar M.Z.H."/>
            <person name="Akhand A.I."/>
            <person name="Morshed G."/>
            <person name="Roy S."/>
            <person name="Uddin K.S."/>
            <person name="Rabeya T."/>
            <person name="Hossain A.S."/>
            <person name="Chowdhury A."/>
            <person name="Snigdha A.R."/>
            <person name="Mortoza M.S."/>
            <person name="Matin S.A."/>
            <person name="Hoque S.M.E."/>
            <person name="Islam M.K."/>
            <person name="Roy D.K."/>
            <person name="Haider R."/>
            <person name="Moosa M.M."/>
            <person name="Elias S.M."/>
            <person name="Hasan A.M."/>
            <person name="Jahan S."/>
            <person name="Shafiuddin M."/>
            <person name="Mahmood N."/>
            <person name="Shommy N.S."/>
        </authorList>
    </citation>
    <scope>NUCLEOTIDE SEQUENCE [LARGE SCALE GENOMIC DNA]</scope>
    <source>
        <strain evidence="3">cv. O-4</strain>
    </source>
</reference>
<organism evidence="2 3">
    <name type="scientific">Corchorus olitorius</name>
    <dbReference type="NCBI Taxonomy" id="93759"/>
    <lineage>
        <taxon>Eukaryota</taxon>
        <taxon>Viridiplantae</taxon>
        <taxon>Streptophyta</taxon>
        <taxon>Embryophyta</taxon>
        <taxon>Tracheophyta</taxon>
        <taxon>Spermatophyta</taxon>
        <taxon>Magnoliopsida</taxon>
        <taxon>eudicotyledons</taxon>
        <taxon>Gunneridae</taxon>
        <taxon>Pentapetalae</taxon>
        <taxon>rosids</taxon>
        <taxon>malvids</taxon>
        <taxon>Malvales</taxon>
        <taxon>Malvaceae</taxon>
        <taxon>Grewioideae</taxon>
        <taxon>Apeibeae</taxon>
        <taxon>Corchorus</taxon>
    </lineage>
</organism>
<comment type="caution">
    <text evidence="2">The sequence shown here is derived from an EMBL/GenBank/DDBJ whole genome shotgun (WGS) entry which is preliminary data.</text>
</comment>
<dbReference type="EMBL" id="AWUE01019228">
    <property type="protein sequence ID" value="OMO75174.1"/>
    <property type="molecule type" value="Genomic_DNA"/>
</dbReference>
<proteinExistence type="predicted"/>
<sequence>MSESGRILVVIFFFWAALTLITPTLVQWSESAKAANLELNGDQGIKDRKMIGYGAKQVSNDVTISSTRSEAVAKTEQQSWLHELECRVSKVIRKAMGMLITIS</sequence>
<dbReference type="PANTHER" id="PTHR38396">
    <property type="entry name" value="TRANSMEMBRANE PROTEIN"/>
    <property type="match status" value="1"/>
</dbReference>
<dbReference type="PANTHER" id="PTHR38396:SF1">
    <property type="entry name" value="TRANSMEMBRANE PROTEIN"/>
    <property type="match status" value="1"/>
</dbReference>
<feature type="signal peptide" evidence="1">
    <location>
        <begin position="1"/>
        <end position="19"/>
    </location>
</feature>
<name>A0A1R3HXX9_9ROSI</name>
<dbReference type="AlphaFoldDB" id="A0A1R3HXX9"/>
<dbReference type="OrthoDB" id="1304015at2759"/>
<evidence type="ECO:0000313" key="3">
    <source>
        <dbReference type="Proteomes" id="UP000187203"/>
    </source>
</evidence>
<accession>A0A1R3HXX9</accession>
<protein>
    <submittedName>
        <fullName evidence="2">Uncharacterized protein</fullName>
    </submittedName>
</protein>
<keyword evidence="1" id="KW-0732">Signal</keyword>
<feature type="chain" id="PRO_5012684026" evidence="1">
    <location>
        <begin position="20"/>
        <end position="103"/>
    </location>
</feature>
<evidence type="ECO:0000313" key="2">
    <source>
        <dbReference type="EMBL" id="OMO75174.1"/>
    </source>
</evidence>